<keyword evidence="3" id="KW-0808">Transferase</keyword>
<keyword evidence="5" id="KW-0732">Signal</keyword>
<feature type="chain" id="PRO_5039885854" evidence="5">
    <location>
        <begin position="21"/>
        <end position="1049"/>
    </location>
</feature>
<dbReference type="PANTHER" id="PTHR48043:SF159">
    <property type="entry name" value="EG:EG0003.4 PROTEIN-RELATED"/>
    <property type="match status" value="1"/>
</dbReference>
<evidence type="ECO:0000313" key="7">
    <source>
        <dbReference type="RefSeq" id="XP_022815782.1"/>
    </source>
</evidence>
<name>A0A9J7DT37_SPOLT</name>
<keyword evidence="6" id="KW-1185">Reference proteome</keyword>
<evidence type="ECO:0000256" key="3">
    <source>
        <dbReference type="ARBA" id="ARBA00022679"/>
    </source>
</evidence>
<gene>
    <name evidence="7" type="primary">LOC111349050</name>
</gene>
<feature type="signal peptide" evidence="5">
    <location>
        <begin position="1"/>
        <end position="20"/>
    </location>
</feature>
<keyword evidence="2" id="KW-0328">Glycosyltransferase</keyword>
<organism evidence="6 7">
    <name type="scientific">Spodoptera litura</name>
    <name type="common">Asian cotton leafworm</name>
    <dbReference type="NCBI Taxonomy" id="69820"/>
    <lineage>
        <taxon>Eukaryota</taxon>
        <taxon>Metazoa</taxon>
        <taxon>Ecdysozoa</taxon>
        <taxon>Arthropoda</taxon>
        <taxon>Hexapoda</taxon>
        <taxon>Insecta</taxon>
        <taxon>Pterygota</taxon>
        <taxon>Neoptera</taxon>
        <taxon>Endopterygota</taxon>
        <taxon>Lepidoptera</taxon>
        <taxon>Glossata</taxon>
        <taxon>Ditrysia</taxon>
        <taxon>Noctuoidea</taxon>
        <taxon>Noctuidae</taxon>
        <taxon>Amphipyrinae</taxon>
        <taxon>Spodoptera</taxon>
    </lineage>
</organism>
<dbReference type="AlphaFoldDB" id="A0A9J7DT37"/>
<accession>A0A9J7DT37</accession>
<evidence type="ECO:0000313" key="6">
    <source>
        <dbReference type="Proteomes" id="UP000301870"/>
    </source>
</evidence>
<dbReference type="KEGG" id="sliu:111349050"/>
<dbReference type="Proteomes" id="UP000301870">
    <property type="component" value="Chromosome 8"/>
</dbReference>
<dbReference type="InterPro" id="IPR035595">
    <property type="entry name" value="UDP_glycos_trans_CS"/>
</dbReference>
<dbReference type="Pfam" id="PF00201">
    <property type="entry name" value="UDPGT"/>
    <property type="match status" value="2"/>
</dbReference>
<proteinExistence type="inferred from homology"/>
<dbReference type="OrthoDB" id="5835829at2759"/>
<dbReference type="GO" id="GO:0008194">
    <property type="term" value="F:UDP-glycosyltransferase activity"/>
    <property type="evidence" value="ECO:0007669"/>
    <property type="project" value="InterPro"/>
</dbReference>
<dbReference type="RefSeq" id="XP_022815782.1">
    <property type="nucleotide sequence ID" value="XM_022960014.1"/>
</dbReference>
<comment type="similarity">
    <text evidence="1">Belongs to the UDP-glycosyltransferase family.</text>
</comment>
<evidence type="ECO:0000256" key="5">
    <source>
        <dbReference type="SAM" id="SignalP"/>
    </source>
</evidence>
<keyword evidence="4" id="KW-1133">Transmembrane helix</keyword>
<keyword evidence="4" id="KW-0472">Membrane</keyword>
<dbReference type="CDD" id="cd03784">
    <property type="entry name" value="GT1_Gtf-like"/>
    <property type="match status" value="2"/>
</dbReference>
<dbReference type="PROSITE" id="PS00375">
    <property type="entry name" value="UDPGT"/>
    <property type="match status" value="1"/>
</dbReference>
<dbReference type="InterPro" id="IPR050271">
    <property type="entry name" value="UDP-glycosyltransferase"/>
</dbReference>
<evidence type="ECO:0000256" key="4">
    <source>
        <dbReference type="SAM" id="Phobius"/>
    </source>
</evidence>
<keyword evidence="4" id="KW-0812">Transmembrane</keyword>
<reference evidence="7" key="1">
    <citation type="submission" date="2025-08" db="UniProtKB">
        <authorList>
            <consortium name="RefSeq"/>
        </authorList>
    </citation>
    <scope>IDENTIFICATION</scope>
    <source>
        <strain evidence="7">Ishihara</strain>
        <tissue evidence="7">Whole body</tissue>
    </source>
</reference>
<feature type="transmembrane region" description="Helical" evidence="4">
    <location>
        <begin position="486"/>
        <end position="505"/>
    </location>
</feature>
<sequence>MKYKIITSIFLLSLLISGEALRILVCYPMTSKSHSILGHGIVNRLLEAGHEVVHITSFPNGKVLPNLTEVNVSSIAEVFTKDVDGVEQFKLKNLIGKGNFGDSALFMYYVYIIHRNFLEEPSVVKLFSDPKEKFDAVVLEWFFTEMNAGIPALFNCPLIWVCSTEPHWQSMRVMDGITNPAYTLDIFTHNKLPLNFWQRAEGLWKVVKKAVQVLILNQFEKRSYYSIYPEIAAKRGVTMPSYEEAVYNGSFMLINAHPSIGGAIKLPQNSANIAGYHIDKVKPLPKDLQKIMDEAKNGVIYFSMGSIVQSDGMSEQMQKSILNMFSKYKQTVIWKFESDMKDNIPSNVHLVKWAPQQSILAHPNLKLFITHGGQLSTSEAIHYGIPLVGIPVMADQVLNMISVENKGFGIKVTLSEDMIPELDAAIKKVLTDDAYRKKAKEISALFHDRVMTPGAAVPYWIEYVVRTRGAPHLRSPALDVPLYQKLYLDLATFIVVVVIVLKKAVKYVMKKRSNKKEKSQLRRIKRVKMKCILILHLVYLLYNVDGLKVLVCFPLPVKSISILGQSVVRYLMDAGHEVTYITVYPLKNLPTKNLRQIDISSNTALVADAQILSLAYILDNKLENSSPRDIQIFSQKIAKNTLSHVNVTQLLEDQSEHFEVVIADLLETELYAGLAVVYKCPMIWIHSMGANWQVLKLIDVATNPAYDPNYLSSNINPLSFAQRVEELWTRIQWQFFKTFFTQPEERKIYETVFGPLLAKRGRMLPNYEHIIYNASLIFANEHDAALNRPSIPQNFKFIGGLHIEEPIRPLENDIQRLIDNSVHGVIYFSMGSFLKSNSMPSNLINVILQMFGELEQTVIWKFEGNDLEDIPNNVHIVNWAPQQRILAHPNVKIFITHGGLFSSIEAIHFGVPIIGIPVRFDQNTNVNKAVLNGYALKVTLSYDLPKDLKAAINVMLNDDRYTKKAKELSSFYHDSLLKPSDALVYWVEHVVRTRGAVHLRSPALHVPLYQRLYLDLLAIALTIVSVLIFLISTLYRNKTAKLHDRKKIS</sequence>
<protein>
    <submittedName>
        <fullName evidence="7">Uncharacterized protein LOC111349050</fullName>
    </submittedName>
</protein>
<dbReference type="InterPro" id="IPR002213">
    <property type="entry name" value="UDP_glucos_trans"/>
</dbReference>
<dbReference type="Gene3D" id="3.40.50.2000">
    <property type="entry name" value="Glycogen Phosphorylase B"/>
    <property type="match status" value="2"/>
</dbReference>
<dbReference type="SUPFAM" id="SSF53756">
    <property type="entry name" value="UDP-Glycosyltransferase/glycogen phosphorylase"/>
    <property type="match status" value="2"/>
</dbReference>
<evidence type="ECO:0000256" key="1">
    <source>
        <dbReference type="ARBA" id="ARBA00009995"/>
    </source>
</evidence>
<dbReference type="PANTHER" id="PTHR48043">
    <property type="entry name" value="EG:EG0003.4 PROTEIN-RELATED"/>
    <property type="match status" value="1"/>
</dbReference>
<dbReference type="GeneID" id="111349050"/>
<evidence type="ECO:0000256" key="2">
    <source>
        <dbReference type="ARBA" id="ARBA00022676"/>
    </source>
</evidence>
<dbReference type="FunFam" id="3.40.50.2000:FF:000050">
    <property type="entry name" value="UDP-glucuronosyltransferase"/>
    <property type="match status" value="2"/>
</dbReference>
<feature type="transmembrane region" description="Helical" evidence="4">
    <location>
        <begin position="1012"/>
        <end position="1035"/>
    </location>
</feature>